<dbReference type="Pfam" id="PF12682">
    <property type="entry name" value="Flavodoxin_4"/>
    <property type="match status" value="1"/>
</dbReference>
<accession>A0ABS2ENW8</accession>
<dbReference type="RefSeq" id="WP_204776494.1">
    <property type="nucleotide sequence ID" value="NZ_JACJJQ010000019.1"/>
</dbReference>
<reference evidence="2 3" key="1">
    <citation type="journal article" date="2021" name="Sci. Rep.">
        <title>The distribution of antibiotic resistance genes in chicken gut microbiota commensals.</title>
        <authorList>
            <person name="Juricova H."/>
            <person name="Matiasovicova J."/>
            <person name="Kubasova T."/>
            <person name="Cejkova D."/>
            <person name="Rychlik I."/>
        </authorList>
    </citation>
    <scope>NUCLEOTIDE SEQUENCE [LARGE SCALE GENOMIC DNA]</scope>
    <source>
        <strain evidence="2 3">An810</strain>
    </source>
</reference>
<evidence type="ECO:0000313" key="3">
    <source>
        <dbReference type="Proteomes" id="UP000776629"/>
    </source>
</evidence>
<dbReference type="PANTHER" id="PTHR39201">
    <property type="entry name" value="EXPORTED PROTEIN-RELATED"/>
    <property type="match status" value="1"/>
</dbReference>
<dbReference type="PROSITE" id="PS50902">
    <property type="entry name" value="FLAVODOXIN_LIKE"/>
    <property type="match status" value="1"/>
</dbReference>
<dbReference type="Proteomes" id="UP000776629">
    <property type="component" value="Unassembled WGS sequence"/>
</dbReference>
<name>A0ABS2ENW8_9LACO</name>
<keyword evidence="3" id="KW-1185">Reference proteome</keyword>
<feature type="domain" description="Flavodoxin-like" evidence="1">
    <location>
        <begin position="3"/>
        <end position="155"/>
    </location>
</feature>
<comment type="caution">
    <text evidence="2">The sequence shown here is derived from an EMBL/GenBank/DDBJ whole genome shotgun (WGS) entry which is preliminary data.</text>
</comment>
<protein>
    <submittedName>
        <fullName evidence="2">NAD(P)H-dependent oxidoreductase</fullName>
    </submittedName>
</protein>
<organism evidence="2 3">
    <name type="scientific">Limosilactobacillus alvi</name>
    <dbReference type="NCBI Taxonomy" id="990412"/>
    <lineage>
        <taxon>Bacteria</taxon>
        <taxon>Bacillati</taxon>
        <taxon>Bacillota</taxon>
        <taxon>Bacilli</taxon>
        <taxon>Lactobacillales</taxon>
        <taxon>Lactobacillaceae</taxon>
        <taxon>Limosilactobacillus</taxon>
    </lineage>
</organism>
<dbReference type="InterPro" id="IPR029039">
    <property type="entry name" value="Flavoprotein-like_sf"/>
</dbReference>
<dbReference type="Gene3D" id="3.40.50.360">
    <property type="match status" value="1"/>
</dbReference>
<proteinExistence type="predicted"/>
<dbReference type="EMBL" id="JACJJQ010000019">
    <property type="protein sequence ID" value="MBM6754134.1"/>
    <property type="molecule type" value="Genomic_DNA"/>
</dbReference>
<evidence type="ECO:0000313" key="2">
    <source>
        <dbReference type="EMBL" id="MBM6754134.1"/>
    </source>
</evidence>
<dbReference type="SUPFAM" id="SSF52218">
    <property type="entry name" value="Flavoproteins"/>
    <property type="match status" value="1"/>
</dbReference>
<dbReference type="PANTHER" id="PTHR39201:SF1">
    <property type="entry name" value="FLAVODOXIN-LIKE DOMAIN-CONTAINING PROTEIN"/>
    <property type="match status" value="1"/>
</dbReference>
<dbReference type="InterPro" id="IPR008254">
    <property type="entry name" value="Flavodoxin/NO_synth"/>
</dbReference>
<evidence type="ECO:0000259" key="1">
    <source>
        <dbReference type="PROSITE" id="PS50902"/>
    </source>
</evidence>
<gene>
    <name evidence="2" type="ORF">H5993_05095</name>
</gene>
<sequence length="155" mass="17281">MKVLIATYSRSGKTRGVAEELAQIIKEADMYQIAVAPGTFNRDRYQTDKIATAQIQHQQYPELINPLPAIDQYDLILVGSPVWRGAPATPVHTFLKQIQTFKGKVASFYTDMGKVGSYEENFRKWAGKLKVLPAHEGENNLAGWVKTLIIEGGSE</sequence>